<keyword evidence="2 6" id="KW-0812">Transmembrane</keyword>
<dbReference type="EMBL" id="MF579254">
    <property type="protein sequence ID" value="AVV48106.1"/>
    <property type="molecule type" value="mRNA"/>
</dbReference>
<evidence type="ECO:0000256" key="5">
    <source>
        <dbReference type="SAM" id="MobiDB-lite"/>
    </source>
</evidence>
<name>A0A2R4K2K3_THAOC</name>
<dbReference type="AlphaFoldDB" id="A0A2R4K2K3"/>
<dbReference type="GO" id="GO:0005375">
    <property type="term" value="F:copper ion transmembrane transporter activity"/>
    <property type="evidence" value="ECO:0007669"/>
    <property type="project" value="InterPro"/>
</dbReference>
<feature type="transmembrane region" description="Helical" evidence="6">
    <location>
        <begin position="597"/>
        <end position="616"/>
    </location>
</feature>
<dbReference type="GO" id="GO:0016020">
    <property type="term" value="C:membrane"/>
    <property type="evidence" value="ECO:0007669"/>
    <property type="project" value="UniProtKB-SubCell"/>
</dbReference>
<protein>
    <submittedName>
        <fullName evidence="7">CTR-type copper transporter</fullName>
    </submittedName>
</protein>
<feature type="transmembrane region" description="Helical" evidence="6">
    <location>
        <begin position="539"/>
        <end position="558"/>
    </location>
</feature>
<accession>A0A2R4K2K3</accession>
<feature type="transmembrane region" description="Helical" evidence="6">
    <location>
        <begin position="570"/>
        <end position="591"/>
    </location>
</feature>
<evidence type="ECO:0000256" key="1">
    <source>
        <dbReference type="ARBA" id="ARBA00004370"/>
    </source>
</evidence>
<feature type="region of interest" description="Disordered" evidence="5">
    <location>
        <begin position="24"/>
        <end position="44"/>
    </location>
</feature>
<dbReference type="InterPro" id="IPR007274">
    <property type="entry name" value="Cop_transporter"/>
</dbReference>
<evidence type="ECO:0000256" key="6">
    <source>
        <dbReference type="SAM" id="Phobius"/>
    </source>
</evidence>
<proteinExistence type="evidence at transcript level"/>
<dbReference type="PANTHER" id="PTHR40855:SF1">
    <property type="entry name" value="CLAVAMINATE SYNTHASE-LIKE PROTEIN"/>
    <property type="match status" value="1"/>
</dbReference>
<comment type="subcellular location">
    <subcellularLocation>
        <location evidence="1">Membrane</location>
    </subcellularLocation>
</comment>
<keyword evidence="3 6" id="KW-1133">Transmembrane helix</keyword>
<evidence type="ECO:0000256" key="4">
    <source>
        <dbReference type="ARBA" id="ARBA00023136"/>
    </source>
</evidence>
<organism evidence="7">
    <name type="scientific">Thalassiosira oceanica CCMP1005</name>
    <dbReference type="NCBI Taxonomy" id="637379"/>
    <lineage>
        <taxon>Eukaryota</taxon>
        <taxon>Sar</taxon>
        <taxon>Stramenopiles</taxon>
        <taxon>Ochrophyta</taxon>
        <taxon>Bacillariophyta</taxon>
        <taxon>Coscinodiscophyceae</taxon>
        <taxon>Thalassiosirophycidae</taxon>
        <taxon>Thalassiosirales</taxon>
        <taxon>Thalassiosiraceae</taxon>
        <taxon>Thalassiosira</taxon>
    </lineage>
</organism>
<dbReference type="Pfam" id="PF04145">
    <property type="entry name" value="Ctr"/>
    <property type="match status" value="2"/>
</dbReference>
<feature type="compositionally biased region" description="Low complexity" evidence="5">
    <location>
        <begin position="24"/>
        <end position="39"/>
    </location>
</feature>
<evidence type="ECO:0000256" key="3">
    <source>
        <dbReference type="ARBA" id="ARBA00022989"/>
    </source>
</evidence>
<reference evidence="7" key="1">
    <citation type="submission" date="2017-07" db="EMBL/GenBank/DDBJ databases">
        <title>Molecular and functional analyses of CTR-type copper transporters in an oceanic diatom, Thalassiosira oceanica.</title>
        <authorList>
            <person name="Kong L."/>
            <person name="Price N.M."/>
        </authorList>
    </citation>
    <scope>NUCLEOTIDE SEQUENCE</scope>
</reference>
<gene>
    <name evidence="7" type="primary">CTR2</name>
</gene>
<sequence>MSSSLLTTMKVYYKTFLPLVAAAASSPSNPSNPTTTNPPTSIPRLSTQQIRTASSEFDLHTTLRESSGVLRIAYDEGQANVRRNALENLCACPTFGPAQFGEAAKLHPKDLQEIFFPDGTARRTLASATVGFDDASVLELPSWLKDECGLAALQSFEDLRDIVADVVDLFVDRLDQESGGELHGVGGESKTYRDVLSQANHLEHFHAYTKPAVDGVDQSGDVTLDYHTDAGFFLSFVPAMDCDSLTTDKNSFYLKGNEEPVVFEDDEVVIMIGAGAQYWLNAERTSGEFNEHSPFIAASHALRMQPNTHRSWYGKMHLLPSSLSAPSESVNYGAILPSLKLENYKANVPSAPVDGCGTTLFNDEIFPLAAASPIRTSRRRLQHVNSPASCNNVTNFFCWHQCVAIPESENAEAYVYDGYSLYCLDPSKLGSEDPVKAAAEPCENGFVHNSACRGSWQVTDPDVPGYPLPYEVASESKESEVDETDGEVDSSKLAFGPPEWEEMYCYGGTSMYMDGFTWQGTTCVIFLFRSWVLTTPGQFAAACFGTILFGIALEVVLFKRKAVYAMEPGNLRLFLSVVVYGLQLSMGYFIMLIIMTYSGPLFICTVGGLMIGHVVFNAQDSYMRRRESITEDEDCPCTTEHTGSEKTNELLSYQNSTPESSLHKTTSVSTGEEYGDCCGEPGDVAQDHGFSGRGAIKRATKKKSKSKIAANDDGATPCCRFDM</sequence>
<keyword evidence="4 6" id="KW-0472">Membrane</keyword>
<evidence type="ECO:0000256" key="2">
    <source>
        <dbReference type="ARBA" id="ARBA00022692"/>
    </source>
</evidence>
<evidence type="ECO:0000313" key="7">
    <source>
        <dbReference type="EMBL" id="AVV48106.1"/>
    </source>
</evidence>
<dbReference type="PANTHER" id="PTHR40855">
    <property type="entry name" value="DIOX_N DOMAIN-CONTAINING PROTEIN"/>
    <property type="match status" value="1"/>
</dbReference>